<keyword evidence="4 8" id="KW-0560">Oxidoreductase</keyword>
<dbReference type="GO" id="GO:0051287">
    <property type="term" value="F:NAD binding"/>
    <property type="evidence" value="ECO:0007669"/>
    <property type="project" value="UniProtKB-UniRule"/>
</dbReference>
<evidence type="ECO:0000256" key="6">
    <source>
        <dbReference type="PIRSR" id="PIRSR611284-1"/>
    </source>
</evidence>
<gene>
    <name evidence="10" type="ORF">CRI94_14570</name>
</gene>
<dbReference type="EMBL" id="PDEQ01000008">
    <property type="protein sequence ID" value="PEN12259.1"/>
    <property type="molecule type" value="Genomic_DNA"/>
</dbReference>
<feature type="domain" description="Ketoreductase" evidence="9">
    <location>
        <begin position="11"/>
        <end position="190"/>
    </location>
</feature>
<comment type="catalytic activity">
    <reaction evidence="5 8">
        <text>a (3R)-hydroxyacyl-[ACP] + NADP(+) = a 3-oxoacyl-[ACP] + NADPH + H(+)</text>
        <dbReference type="Rhea" id="RHEA:17397"/>
        <dbReference type="Rhea" id="RHEA-COMP:9916"/>
        <dbReference type="Rhea" id="RHEA-COMP:9945"/>
        <dbReference type="ChEBI" id="CHEBI:15378"/>
        <dbReference type="ChEBI" id="CHEBI:57783"/>
        <dbReference type="ChEBI" id="CHEBI:58349"/>
        <dbReference type="ChEBI" id="CHEBI:78776"/>
        <dbReference type="ChEBI" id="CHEBI:78827"/>
        <dbReference type="EC" id="1.1.1.100"/>
    </reaction>
</comment>
<dbReference type="NCBIfam" id="NF009466">
    <property type="entry name" value="PRK12826.1-2"/>
    <property type="match status" value="1"/>
</dbReference>
<dbReference type="NCBIfam" id="NF004198">
    <property type="entry name" value="PRK05653.1-3"/>
    <property type="match status" value="1"/>
</dbReference>
<evidence type="ECO:0000256" key="1">
    <source>
        <dbReference type="ARBA" id="ARBA00002607"/>
    </source>
</evidence>
<evidence type="ECO:0000256" key="2">
    <source>
        <dbReference type="ARBA" id="ARBA00006484"/>
    </source>
</evidence>
<dbReference type="PRINTS" id="PR00080">
    <property type="entry name" value="SDRFAMILY"/>
</dbReference>
<reference evidence="10 11" key="1">
    <citation type="submission" date="2017-10" db="EMBL/GenBank/DDBJ databases">
        <title>Draft genome of Longibacter Salinarum.</title>
        <authorList>
            <person name="Goh K.M."/>
            <person name="Shamsir M.S."/>
            <person name="Lim S.W."/>
        </authorList>
    </citation>
    <scope>NUCLEOTIDE SEQUENCE [LARGE SCALE GENOMIC DNA]</scope>
    <source>
        <strain evidence="10 11">KCTC 52045</strain>
    </source>
</reference>
<dbReference type="SMART" id="SM00822">
    <property type="entry name" value="PKS_KR"/>
    <property type="match status" value="1"/>
</dbReference>
<accession>A0A2A8CUN6</accession>
<dbReference type="SUPFAM" id="SSF51735">
    <property type="entry name" value="NAD(P)-binding Rossmann-fold domains"/>
    <property type="match status" value="1"/>
</dbReference>
<feature type="binding site" evidence="7">
    <location>
        <begin position="159"/>
        <end position="163"/>
    </location>
    <ligand>
        <name>NADP(+)</name>
        <dbReference type="ChEBI" id="CHEBI:58349"/>
    </ligand>
</feature>
<dbReference type="PANTHER" id="PTHR42760">
    <property type="entry name" value="SHORT-CHAIN DEHYDROGENASES/REDUCTASES FAMILY MEMBER"/>
    <property type="match status" value="1"/>
</dbReference>
<organism evidence="10 11">
    <name type="scientific">Longibacter salinarum</name>
    <dbReference type="NCBI Taxonomy" id="1850348"/>
    <lineage>
        <taxon>Bacteria</taxon>
        <taxon>Pseudomonadati</taxon>
        <taxon>Rhodothermota</taxon>
        <taxon>Rhodothermia</taxon>
        <taxon>Rhodothermales</taxon>
        <taxon>Salisaetaceae</taxon>
        <taxon>Longibacter</taxon>
    </lineage>
</organism>
<keyword evidence="8" id="KW-0444">Lipid biosynthesis</keyword>
<dbReference type="GO" id="GO:0004316">
    <property type="term" value="F:3-oxoacyl-[acyl-carrier-protein] reductase (NADPH) activity"/>
    <property type="evidence" value="ECO:0007669"/>
    <property type="project" value="UniProtKB-UniRule"/>
</dbReference>
<dbReference type="CDD" id="cd05333">
    <property type="entry name" value="BKR_SDR_c"/>
    <property type="match status" value="1"/>
</dbReference>
<comment type="subunit">
    <text evidence="8">Homotetramer.</text>
</comment>
<dbReference type="AlphaFoldDB" id="A0A2A8CUN6"/>
<name>A0A2A8CUN6_9BACT</name>
<evidence type="ECO:0000313" key="10">
    <source>
        <dbReference type="EMBL" id="PEN12259.1"/>
    </source>
</evidence>
<keyword evidence="8" id="KW-0275">Fatty acid biosynthesis</keyword>
<dbReference type="NCBIfam" id="TIGR01830">
    <property type="entry name" value="3oxo_ACP_reduc"/>
    <property type="match status" value="1"/>
</dbReference>
<evidence type="ECO:0000256" key="8">
    <source>
        <dbReference type="RuleBase" id="RU366074"/>
    </source>
</evidence>
<sequence length="251" mass="26195">MSTPQQRLHGRTAIITGASQGIGRATARLFAEEGANVVVADVNAEAGTAVVESIQADGGTASFVAVDVTDSEQVQAMVDHAVEQYGGVDILVNNAGITRDATLKKMSEEAFDQVVDVNLKGVFNTTKTARPHLAESDHGRVLNAASVVGLYGNFGQTNYVATKSGVIGMTKTWAREFGRDGVTVNAVAPGFIETPMVDTVPEKVLDQLKGRTPLGRLGTAEDIANAYLFLASDDASFITGAVLSVDGGLVL</sequence>
<dbReference type="FunFam" id="3.40.50.720:FF:000115">
    <property type="entry name" value="3-oxoacyl-[acyl-carrier-protein] reductase FabG"/>
    <property type="match status" value="1"/>
</dbReference>
<dbReference type="InterPro" id="IPR057326">
    <property type="entry name" value="KR_dom"/>
</dbReference>
<dbReference type="InterPro" id="IPR020904">
    <property type="entry name" value="Sc_DH/Rdtase_CS"/>
</dbReference>
<comment type="function">
    <text evidence="1 8">Catalyzes the NADPH-dependent reduction of beta-ketoacyl-ACP substrates to beta-hydroxyacyl-ACP products, the first reductive step in the elongation cycle of fatty acid biosynthesis.</text>
</comment>
<dbReference type="PANTHER" id="PTHR42760:SF133">
    <property type="entry name" value="3-OXOACYL-[ACYL-CARRIER-PROTEIN] REDUCTASE"/>
    <property type="match status" value="1"/>
</dbReference>
<dbReference type="PRINTS" id="PR00081">
    <property type="entry name" value="GDHRDH"/>
</dbReference>
<keyword evidence="8" id="KW-0276">Fatty acid metabolism</keyword>
<proteinExistence type="inferred from homology"/>
<evidence type="ECO:0000313" key="11">
    <source>
        <dbReference type="Proteomes" id="UP000220102"/>
    </source>
</evidence>
<protein>
    <recommendedName>
        <fullName evidence="8">3-oxoacyl-[acyl-carrier-protein] reductase</fullName>
        <ecNumber evidence="8">1.1.1.100</ecNumber>
    </recommendedName>
</protein>
<dbReference type="EC" id="1.1.1.100" evidence="8"/>
<evidence type="ECO:0000259" key="9">
    <source>
        <dbReference type="SMART" id="SM00822"/>
    </source>
</evidence>
<dbReference type="OrthoDB" id="9788235at2"/>
<dbReference type="InterPro" id="IPR002347">
    <property type="entry name" value="SDR_fam"/>
</dbReference>
<evidence type="ECO:0000256" key="4">
    <source>
        <dbReference type="ARBA" id="ARBA00023002"/>
    </source>
</evidence>
<feature type="binding site" evidence="7">
    <location>
        <position position="192"/>
    </location>
    <ligand>
        <name>NADP(+)</name>
        <dbReference type="ChEBI" id="CHEBI:58349"/>
    </ligand>
</feature>
<feature type="binding site" evidence="7">
    <location>
        <position position="94"/>
    </location>
    <ligand>
        <name>NADP(+)</name>
        <dbReference type="ChEBI" id="CHEBI:58349"/>
    </ligand>
</feature>
<keyword evidence="11" id="KW-1185">Reference proteome</keyword>
<comment type="pathway">
    <text evidence="8">Lipid metabolism; fatty acid biosynthesis.</text>
</comment>
<dbReference type="InterPro" id="IPR036291">
    <property type="entry name" value="NAD(P)-bd_dom_sf"/>
</dbReference>
<comment type="similarity">
    <text evidence="2 8">Belongs to the short-chain dehydrogenases/reductases (SDR) family.</text>
</comment>
<keyword evidence="3 7" id="KW-0521">NADP</keyword>
<dbReference type="RefSeq" id="WP_098077407.1">
    <property type="nucleotide sequence ID" value="NZ_PDEQ01000008.1"/>
</dbReference>
<dbReference type="GO" id="GO:0006633">
    <property type="term" value="P:fatty acid biosynthetic process"/>
    <property type="evidence" value="ECO:0007669"/>
    <property type="project" value="UniProtKB-UniPathway"/>
</dbReference>
<dbReference type="PROSITE" id="PS00061">
    <property type="entry name" value="ADH_SHORT"/>
    <property type="match status" value="1"/>
</dbReference>
<feature type="active site" description="Proton acceptor" evidence="6">
    <location>
        <position position="159"/>
    </location>
</feature>
<dbReference type="InterPro" id="IPR011284">
    <property type="entry name" value="3oxo_ACP_reduc"/>
</dbReference>
<dbReference type="Proteomes" id="UP000220102">
    <property type="component" value="Unassembled WGS sequence"/>
</dbReference>
<dbReference type="NCBIfam" id="NF005559">
    <property type="entry name" value="PRK07231.1"/>
    <property type="match status" value="1"/>
</dbReference>
<dbReference type="Gene3D" id="3.40.50.720">
    <property type="entry name" value="NAD(P)-binding Rossmann-like Domain"/>
    <property type="match status" value="1"/>
</dbReference>
<dbReference type="UniPathway" id="UPA00094"/>
<comment type="caution">
    <text evidence="10">The sequence shown here is derived from an EMBL/GenBank/DDBJ whole genome shotgun (WGS) entry which is preliminary data.</text>
</comment>
<evidence type="ECO:0000256" key="7">
    <source>
        <dbReference type="PIRSR" id="PIRSR611284-2"/>
    </source>
</evidence>
<keyword evidence="8" id="KW-0443">Lipid metabolism</keyword>
<dbReference type="Pfam" id="PF13561">
    <property type="entry name" value="adh_short_C2"/>
    <property type="match status" value="1"/>
</dbReference>
<evidence type="ECO:0000256" key="5">
    <source>
        <dbReference type="ARBA" id="ARBA00048508"/>
    </source>
</evidence>
<evidence type="ECO:0000256" key="3">
    <source>
        <dbReference type="ARBA" id="ARBA00022857"/>
    </source>
</evidence>